<evidence type="ECO:0000256" key="5">
    <source>
        <dbReference type="ARBA" id="ARBA00022840"/>
    </source>
</evidence>
<dbReference type="Proteomes" id="UP001180020">
    <property type="component" value="Unassembled WGS sequence"/>
</dbReference>
<comment type="caution">
    <text evidence="7">The sequence shown here is derived from an EMBL/GenBank/DDBJ whole genome shotgun (WGS) entry which is preliminary data.</text>
</comment>
<keyword evidence="8" id="KW-1185">Reference proteome</keyword>
<keyword evidence="1" id="KW-0723">Serine/threonine-protein kinase</keyword>
<evidence type="ECO:0000256" key="3">
    <source>
        <dbReference type="ARBA" id="ARBA00022741"/>
    </source>
</evidence>
<dbReference type="InterPro" id="IPR045272">
    <property type="entry name" value="ANXUR1/2-like"/>
</dbReference>
<protein>
    <submittedName>
        <fullName evidence="7">Receptor-like protein kinase FERONIA</fullName>
    </submittedName>
</protein>
<evidence type="ECO:0000259" key="6">
    <source>
        <dbReference type="PROSITE" id="PS50011"/>
    </source>
</evidence>
<keyword evidence="7" id="KW-0675">Receptor</keyword>
<dbReference type="AlphaFoldDB" id="A0AAV9C5J3"/>
<dbReference type="GO" id="GO:0009506">
    <property type="term" value="C:plasmodesma"/>
    <property type="evidence" value="ECO:0007669"/>
    <property type="project" value="TreeGrafter"/>
</dbReference>
<feature type="domain" description="Protein kinase" evidence="6">
    <location>
        <begin position="42"/>
        <end position="130"/>
    </location>
</feature>
<gene>
    <name evidence="7" type="primary">FER</name>
    <name evidence="7" type="ORF">QJS10_CPB21g01812</name>
</gene>
<keyword evidence="4 7" id="KW-0418">Kinase</keyword>
<dbReference type="PANTHER" id="PTHR27003">
    <property type="entry name" value="OS07G0166700 PROTEIN"/>
    <property type="match status" value="1"/>
</dbReference>
<accession>A0AAV9C5J3</accession>
<keyword evidence="2" id="KW-0808">Transferase</keyword>
<proteinExistence type="predicted"/>
<keyword evidence="3" id="KW-0547">Nucleotide-binding</keyword>
<dbReference type="GO" id="GO:0004714">
    <property type="term" value="F:transmembrane receptor protein tyrosine kinase activity"/>
    <property type="evidence" value="ECO:0007669"/>
    <property type="project" value="InterPro"/>
</dbReference>
<dbReference type="Gene3D" id="3.30.200.20">
    <property type="entry name" value="Phosphorylase Kinase, domain 1"/>
    <property type="match status" value="1"/>
</dbReference>
<dbReference type="SUPFAM" id="SSF56112">
    <property type="entry name" value="Protein kinase-like (PK-like)"/>
    <property type="match status" value="1"/>
</dbReference>
<reference evidence="7" key="1">
    <citation type="journal article" date="2023" name="Nat. Commun.">
        <title>Diploid and tetraploid genomes of Acorus and the evolution of monocots.</title>
        <authorList>
            <person name="Ma L."/>
            <person name="Liu K.W."/>
            <person name="Li Z."/>
            <person name="Hsiao Y.Y."/>
            <person name="Qi Y."/>
            <person name="Fu T."/>
            <person name="Tang G.D."/>
            <person name="Zhang D."/>
            <person name="Sun W.H."/>
            <person name="Liu D.K."/>
            <person name="Li Y."/>
            <person name="Chen G.Z."/>
            <person name="Liu X.D."/>
            <person name="Liao X.Y."/>
            <person name="Jiang Y.T."/>
            <person name="Yu X."/>
            <person name="Hao Y."/>
            <person name="Huang J."/>
            <person name="Zhao X.W."/>
            <person name="Ke S."/>
            <person name="Chen Y.Y."/>
            <person name="Wu W.L."/>
            <person name="Hsu J.L."/>
            <person name="Lin Y.F."/>
            <person name="Huang M.D."/>
            <person name="Li C.Y."/>
            <person name="Huang L."/>
            <person name="Wang Z.W."/>
            <person name="Zhao X."/>
            <person name="Zhong W.Y."/>
            <person name="Peng D.H."/>
            <person name="Ahmad S."/>
            <person name="Lan S."/>
            <person name="Zhang J.S."/>
            <person name="Tsai W.C."/>
            <person name="Van de Peer Y."/>
            <person name="Liu Z.J."/>
        </authorList>
    </citation>
    <scope>NUCLEOTIDE SEQUENCE</scope>
    <source>
        <strain evidence="7">CP</strain>
    </source>
</reference>
<name>A0AAV9C5J3_ACOCL</name>
<evidence type="ECO:0000256" key="1">
    <source>
        <dbReference type="ARBA" id="ARBA00022527"/>
    </source>
</evidence>
<dbReference type="FunFam" id="3.30.200.20:FF:000039">
    <property type="entry name" value="receptor-like protein kinase FERONIA"/>
    <property type="match status" value="1"/>
</dbReference>
<dbReference type="GO" id="GO:0004674">
    <property type="term" value="F:protein serine/threonine kinase activity"/>
    <property type="evidence" value="ECO:0007669"/>
    <property type="project" value="UniProtKB-KW"/>
</dbReference>
<keyword evidence="5" id="KW-0067">ATP-binding</keyword>
<evidence type="ECO:0000256" key="2">
    <source>
        <dbReference type="ARBA" id="ARBA00022679"/>
    </source>
</evidence>
<evidence type="ECO:0000313" key="7">
    <source>
        <dbReference type="EMBL" id="KAK1283839.1"/>
    </source>
</evidence>
<dbReference type="InterPro" id="IPR000719">
    <property type="entry name" value="Prot_kinase_dom"/>
</dbReference>
<evidence type="ECO:0000256" key="4">
    <source>
        <dbReference type="ARBA" id="ARBA00022777"/>
    </source>
</evidence>
<dbReference type="GO" id="GO:0005886">
    <property type="term" value="C:plasma membrane"/>
    <property type="evidence" value="ECO:0007669"/>
    <property type="project" value="TreeGrafter"/>
</dbReference>
<evidence type="ECO:0000313" key="8">
    <source>
        <dbReference type="Proteomes" id="UP001180020"/>
    </source>
</evidence>
<dbReference type="Pfam" id="PF07714">
    <property type="entry name" value="PK_Tyr_Ser-Thr"/>
    <property type="match status" value="1"/>
</dbReference>
<dbReference type="InterPro" id="IPR011009">
    <property type="entry name" value="Kinase-like_dom_sf"/>
</dbReference>
<dbReference type="InterPro" id="IPR001245">
    <property type="entry name" value="Ser-Thr/Tyr_kinase_cat_dom"/>
</dbReference>
<sequence>MVWKRWMQQKVILQSYGSSLPLPSNRGHLFNFSEINTATKDFSESLVIGVGGFGKVYRGEIDGGSASVAVNRLSNQGAHEFRVEIDMLSKLRHRHLVSLVGYCNEKDEMILVYDYMTKGTLRDHLYKTQN</sequence>
<dbReference type="EMBL" id="JAUJYO010000021">
    <property type="protein sequence ID" value="KAK1283839.1"/>
    <property type="molecule type" value="Genomic_DNA"/>
</dbReference>
<dbReference type="PANTHER" id="PTHR27003:SF460">
    <property type="entry name" value="RECEPTOR-LIKE PROTEIN KINASE FERONIA"/>
    <property type="match status" value="1"/>
</dbReference>
<reference evidence="7" key="2">
    <citation type="submission" date="2023-06" db="EMBL/GenBank/DDBJ databases">
        <authorList>
            <person name="Ma L."/>
            <person name="Liu K.-W."/>
            <person name="Li Z."/>
            <person name="Hsiao Y.-Y."/>
            <person name="Qi Y."/>
            <person name="Fu T."/>
            <person name="Tang G."/>
            <person name="Zhang D."/>
            <person name="Sun W.-H."/>
            <person name="Liu D.-K."/>
            <person name="Li Y."/>
            <person name="Chen G.-Z."/>
            <person name="Liu X.-D."/>
            <person name="Liao X.-Y."/>
            <person name="Jiang Y.-T."/>
            <person name="Yu X."/>
            <person name="Hao Y."/>
            <person name="Huang J."/>
            <person name="Zhao X.-W."/>
            <person name="Ke S."/>
            <person name="Chen Y.-Y."/>
            <person name="Wu W.-L."/>
            <person name="Hsu J.-L."/>
            <person name="Lin Y.-F."/>
            <person name="Huang M.-D."/>
            <person name="Li C.-Y."/>
            <person name="Huang L."/>
            <person name="Wang Z.-W."/>
            <person name="Zhao X."/>
            <person name="Zhong W.-Y."/>
            <person name="Peng D.-H."/>
            <person name="Ahmad S."/>
            <person name="Lan S."/>
            <person name="Zhang J.-S."/>
            <person name="Tsai W.-C."/>
            <person name="Van De Peer Y."/>
            <person name="Liu Z.-J."/>
        </authorList>
    </citation>
    <scope>NUCLEOTIDE SEQUENCE</scope>
    <source>
        <strain evidence="7">CP</strain>
        <tissue evidence="7">Leaves</tissue>
    </source>
</reference>
<dbReference type="PROSITE" id="PS50011">
    <property type="entry name" value="PROTEIN_KINASE_DOM"/>
    <property type="match status" value="1"/>
</dbReference>
<organism evidence="7 8">
    <name type="scientific">Acorus calamus</name>
    <name type="common">Sweet flag</name>
    <dbReference type="NCBI Taxonomy" id="4465"/>
    <lineage>
        <taxon>Eukaryota</taxon>
        <taxon>Viridiplantae</taxon>
        <taxon>Streptophyta</taxon>
        <taxon>Embryophyta</taxon>
        <taxon>Tracheophyta</taxon>
        <taxon>Spermatophyta</taxon>
        <taxon>Magnoliopsida</taxon>
        <taxon>Liliopsida</taxon>
        <taxon>Acoraceae</taxon>
        <taxon>Acorus</taxon>
    </lineage>
</organism>
<dbReference type="GO" id="GO:0005524">
    <property type="term" value="F:ATP binding"/>
    <property type="evidence" value="ECO:0007669"/>
    <property type="project" value="UniProtKB-KW"/>
</dbReference>